<dbReference type="Gene3D" id="3.40.50.150">
    <property type="entry name" value="Vaccinia Virus protein VP39"/>
    <property type="match status" value="1"/>
</dbReference>
<evidence type="ECO:0000313" key="6">
    <source>
        <dbReference type="Proteomes" id="UP001500190"/>
    </source>
</evidence>
<sequence>MFDYDAEMRFYQPRFRAAWGIRRLDRVLDVGCGGGQTTRDAARDAAPGVVLGVDVSERMLAHARRRTAEENVSYLLADASAYEFQRYDVGISRFGVMFFGDPAAAFANLRRACARIVLMVWQPRAENEWARAIPAALGGTFRDDSPFTLGDRERTRTILAGAGFSEPTFTAVREPIYYGPDVQAAYGNVLQLHEPQNLLAALSPADADRGRAALRETLAAHHTGAGVLFDSAAWIIEAE</sequence>
<dbReference type="InterPro" id="IPR029063">
    <property type="entry name" value="SAM-dependent_MTases_sf"/>
</dbReference>
<feature type="domain" description="Methyltransferase" evidence="4">
    <location>
        <begin position="27"/>
        <end position="113"/>
    </location>
</feature>
<dbReference type="EMBL" id="BAAAND010000008">
    <property type="protein sequence ID" value="GAA1598187.1"/>
    <property type="molecule type" value="Genomic_DNA"/>
</dbReference>
<dbReference type="GO" id="GO:0008168">
    <property type="term" value="F:methyltransferase activity"/>
    <property type="evidence" value="ECO:0007669"/>
    <property type="project" value="UniProtKB-KW"/>
</dbReference>
<keyword evidence="3" id="KW-0949">S-adenosyl-L-methionine</keyword>
<dbReference type="PANTHER" id="PTHR43464">
    <property type="entry name" value="METHYLTRANSFERASE"/>
    <property type="match status" value="1"/>
</dbReference>
<dbReference type="Proteomes" id="UP001500190">
    <property type="component" value="Unassembled WGS sequence"/>
</dbReference>
<dbReference type="InterPro" id="IPR041698">
    <property type="entry name" value="Methyltransf_25"/>
</dbReference>
<organism evidence="5 6">
    <name type="scientific">Kribbella karoonensis</name>
    <dbReference type="NCBI Taxonomy" id="324851"/>
    <lineage>
        <taxon>Bacteria</taxon>
        <taxon>Bacillati</taxon>
        <taxon>Actinomycetota</taxon>
        <taxon>Actinomycetes</taxon>
        <taxon>Propionibacteriales</taxon>
        <taxon>Kribbellaceae</taxon>
        <taxon>Kribbella</taxon>
    </lineage>
</organism>
<dbReference type="RefSeq" id="WP_344195784.1">
    <property type="nucleotide sequence ID" value="NZ_BAAAND010000008.1"/>
</dbReference>
<keyword evidence="2" id="KW-0808">Transferase</keyword>
<keyword evidence="6" id="KW-1185">Reference proteome</keyword>
<evidence type="ECO:0000313" key="5">
    <source>
        <dbReference type="EMBL" id="GAA1598187.1"/>
    </source>
</evidence>
<dbReference type="CDD" id="cd02440">
    <property type="entry name" value="AdoMet_MTases"/>
    <property type="match status" value="1"/>
</dbReference>
<reference evidence="6" key="1">
    <citation type="journal article" date="2019" name="Int. J. Syst. Evol. Microbiol.">
        <title>The Global Catalogue of Microorganisms (GCM) 10K type strain sequencing project: providing services to taxonomists for standard genome sequencing and annotation.</title>
        <authorList>
            <consortium name="The Broad Institute Genomics Platform"/>
            <consortium name="The Broad Institute Genome Sequencing Center for Infectious Disease"/>
            <person name="Wu L."/>
            <person name="Ma J."/>
        </authorList>
    </citation>
    <scope>NUCLEOTIDE SEQUENCE [LARGE SCALE GENOMIC DNA]</scope>
    <source>
        <strain evidence="6">JCM 14304</strain>
    </source>
</reference>
<evidence type="ECO:0000256" key="2">
    <source>
        <dbReference type="ARBA" id="ARBA00022679"/>
    </source>
</evidence>
<accession>A0ABP4Q5B3</accession>
<gene>
    <name evidence="5" type="ORF">GCM10009742_51860</name>
</gene>
<comment type="caution">
    <text evidence="5">The sequence shown here is derived from an EMBL/GenBank/DDBJ whole genome shotgun (WGS) entry which is preliminary data.</text>
</comment>
<evidence type="ECO:0000259" key="4">
    <source>
        <dbReference type="Pfam" id="PF13649"/>
    </source>
</evidence>
<evidence type="ECO:0000256" key="3">
    <source>
        <dbReference type="ARBA" id="ARBA00022691"/>
    </source>
</evidence>
<evidence type="ECO:0000256" key="1">
    <source>
        <dbReference type="ARBA" id="ARBA00022603"/>
    </source>
</evidence>
<protein>
    <submittedName>
        <fullName evidence="5">Class I SAM-dependent methyltransferase</fullName>
    </submittedName>
</protein>
<dbReference type="SUPFAM" id="SSF53335">
    <property type="entry name" value="S-adenosyl-L-methionine-dependent methyltransferases"/>
    <property type="match status" value="1"/>
</dbReference>
<dbReference type="GO" id="GO:0032259">
    <property type="term" value="P:methylation"/>
    <property type="evidence" value="ECO:0007669"/>
    <property type="project" value="UniProtKB-KW"/>
</dbReference>
<name>A0ABP4Q5B3_9ACTN</name>
<dbReference type="Pfam" id="PF13649">
    <property type="entry name" value="Methyltransf_25"/>
    <property type="match status" value="1"/>
</dbReference>
<dbReference type="PANTHER" id="PTHR43464:SF19">
    <property type="entry name" value="UBIQUINONE BIOSYNTHESIS O-METHYLTRANSFERASE, MITOCHONDRIAL"/>
    <property type="match status" value="1"/>
</dbReference>
<keyword evidence="1 5" id="KW-0489">Methyltransferase</keyword>
<proteinExistence type="predicted"/>